<keyword evidence="8" id="KW-1185">Reference proteome</keyword>
<dbReference type="InterPro" id="IPR051035">
    <property type="entry name" value="Mito_inheritance_9"/>
</dbReference>
<dbReference type="Proteomes" id="UP001146351">
    <property type="component" value="Unassembled WGS sequence"/>
</dbReference>
<evidence type="ECO:0000256" key="6">
    <source>
        <dbReference type="ARBA" id="ARBA00031849"/>
    </source>
</evidence>
<dbReference type="InterPro" id="IPR011009">
    <property type="entry name" value="Kinase-like_dom_sf"/>
</dbReference>
<dbReference type="AlphaFoldDB" id="A0A9W9HP58"/>
<organism evidence="7 8">
    <name type="scientific">Penicillium capsulatum</name>
    <dbReference type="NCBI Taxonomy" id="69766"/>
    <lineage>
        <taxon>Eukaryota</taxon>
        <taxon>Fungi</taxon>
        <taxon>Dikarya</taxon>
        <taxon>Ascomycota</taxon>
        <taxon>Pezizomycotina</taxon>
        <taxon>Eurotiomycetes</taxon>
        <taxon>Eurotiomycetidae</taxon>
        <taxon>Eurotiales</taxon>
        <taxon>Aspergillaceae</taxon>
        <taxon>Penicillium</taxon>
    </lineage>
</organism>
<reference evidence="7" key="2">
    <citation type="journal article" date="2023" name="IMA Fungus">
        <title>Comparative genomic study of the Penicillium genus elucidates a diverse pangenome and 15 lateral gene transfer events.</title>
        <authorList>
            <person name="Petersen C."/>
            <person name="Sorensen T."/>
            <person name="Nielsen M.R."/>
            <person name="Sondergaard T.E."/>
            <person name="Sorensen J.L."/>
            <person name="Fitzpatrick D.A."/>
            <person name="Frisvad J.C."/>
            <person name="Nielsen K.L."/>
        </authorList>
    </citation>
    <scope>NUCLEOTIDE SEQUENCE</scope>
    <source>
        <strain evidence="7">IBT 21917</strain>
    </source>
</reference>
<evidence type="ECO:0000313" key="7">
    <source>
        <dbReference type="EMBL" id="KAJ5155348.1"/>
    </source>
</evidence>
<dbReference type="EMBL" id="JAPQKO010000006">
    <property type="protein sequence ID" value="KAJ5155348.1"/>
    <property type="molecule type" value="Genomic_DNA"/>
</dbReference>
<evidence type="ECO:0000256" key="3">
    <source>
        <dbReference type="ARBA" id="ARBA00016197"/>
    </source>
</evidence>
<evidence type="ECO:0000256" key="2">
    <source>
        <dbReference type="ARBA" id="ARBA00005543"/>
    </source>
</evidence>
<dbReference type="PANTHER" id="PTHR36091">
    <property type="entry name" value="ALTERED INHERITANCE OF MITOCHONDRIA PROTEIN 9, MITOCHONDRIAL"/>
    <property type="match status" value="1"/>
</dbReference>
<evidence type="ECO:0000256" key="5">
    <source>
        <dbReference type="ARBA" id="ARBA00023128"/>
    </source>
</evidence>
<proteinExistence type="inferred from homology"/>
<comment type="caution">
    <text evidence="7">The sequence shown here is derived from an EMBL/GenBank/DDBJ whole genome shotgun (WGS) entry which is preliminary data.</text>
</comment>
<gene>
    <name evidence="7" type="ORF">N7492_008151</name>
</gene>
<keyword evidence="5" id="KW-0496">Mitochondrion</keyword>
<name>A0A9W9HP58_9EURO</name>
<protein>
    <recommendedName>
        <fullName evidence="3">Altered inheritance of mitochondria protein 9, mitochondrial</fullName>
    </recommendedName>
    <alternativeName>
        <fullName evidence="6">Found in mitochondrial proteome protein 29</fullName>
    </alternativeName>
</protein>
<evidence type="ECO:0000313" key="8">
    <source>
        <dbReference type="Proteomes" id="UP001146351"/>
    </source>
</evidence>
<comment type="similarity">
    <text evidence="2">Belongs to the AIM9 family.</text>
</comment>
<comment type="subcellular location">
    <subcellularLocation>
        <location evidence="1">Mitochondrion</location>
    </subcellularLocation>
</comment>
<keyword evidence="4" id="KW-0809">Transit peptide</keyword>
<sequence>MQATGSKSSTELQKLPEGNFSKVFLMKMDEKDVIAKLPNPNAGRPHFTTASEVATMEYLREILNVPSPKVHAWSSSSNTPVGAECIIMYGSLYYAKDLPQVQPEQFVDIRAAGNTIDSVFAVVPTTNRTFFDHGRDFVDVDRGPSNFFHLEASAEDYFLARVYRELTCMESSTSFPRPQGFFYGSGQYRPSIESKLKALRDYIHVAPLLLPKDQTLSQPTLWHPDLHGDSIFVNPDRPTEILSTIDWQAVNLAPLFLQVHHLVLVEFEGPVPDGLGSIKLPDNFDDLSPEKQLEAKKLRAAQSLYKLYDIQLLQQCPEIAQAMHLKSSFLGQVVGLAGSVFTDGEPILQGMLIRLKEGWSKIIGESIPCPLSFSVEEKERQREDEAKWASGVELMEGVLDQIGAYQGWDGWVNYNGYEPLKKKAKECQKEFLDRYAQSDQERCEWMAVWPFADES</sequence>
<dbReference type="OrthoDB" id="2906425at2759"/>
<dbReference type="SUPFAM" id="SSF56112">
    <property type="entry name" value="Protein kinase-like (PK-like)"/>
    <property type="match status" value="1"/>
</dbReference>
<dbReference type="PANTHER" id="PTHR36091:SF1">
    <property type="entry name" value="ALTERED INHERITANCE OF MITOCHONDRIA PROTEIN 9, MITOCHONDRIAL"/>
    <property type="match status" value="1"/>
</dbReference>
<accession>A0A9W9HP58</accession>
<evidence type="ECO:0000256" key="1">
    <source>
        <dbReference type="ARBA" id="ARBA00004173"/>
    </source>
</evidence>
<evidence type="ECO:0000256" key="4">
    <source>
        <dbReference type="ARBA" id="ARBA00022946"/>
    </source>
</evidence>
<dbReference type="GO" id="GO:0005739">
    <property type="term" value="C:mitochondrion"/>
    <property type="evidence" value="ECO:0007669"/>
    <property type="project" value="UniProtKB-SubCell"/>
</dbReference>
<reference evidence="7" key="1">
    <citation type="submission" date="2022-11" db="EMBL/GenBank/DDBJ databases">
        <authorList>
            <person name="Petersen C."/>
        </authorList>
    </citation>
    <scope>NUCLEOTIDE SEQUENCE</scope>
    <source>
        <strain evidence="7">IBT 21917</strain>
    </source>
</reference>